<dbReference type="GO" id="GO:0043139">
    <property type="term" value="F:5'-3' DNA helicase activity"/>
    <property type="evidence" value="ECO:0007669"/>
    <property type="project" value="UniProtKB-EC"/>
</dbReference>
<dbReference type="GO" id="GO:0006281">
    <property type="term" value="P:DNA repair"/>
    <property type="evidence" value="ECO:0007669"/>
    <property type="project" value="UniProtKB-KW"/>
</dbReference>
<comment type="similarity">
    <text evidence="1">Belongs to the helicase family.</text>
</comment>
<comment type="catalytic activity">
    <reaction evidence="1">
        <text>ATP + H2O = ADP + phosphate + H(+)</text>
        <dbReference type="Rhea" id="RHEA:13065"/>
        <dbReference type="ChEBI" id="CHEBI:15377"/>
        <dbReference type="ChEBI" id="CHEBI:15378"/>
        <dbReference type="ChEBI" id="CHEBI:30616"/>
        <dbReference type="ChEBI" id="CHEBI:43474"/>
        <dbReference type="ChEBI" id="CHEBI:456216"/>
        <dbReference type="EC" id="5.6.2.3"/>
    </reaction>
</comment>
<organism evidence="3">
    <name type="scientific">Octopus bimaculoides</name>
    <name type="common">California two-spotted octopus</name>
    <dbReference type="NCBI Taxonomy" id="37653"/>
    <lineage>
        <taxon>Eukaryota</taxon>
        <taxon>Metazoa</taxon>
        <taxon>Spiralia</taxon>
        <taxon>Lophotrochozoa</taxon>
        <taxon>Mollusca</taxon>
        <taxon>Cephalopoda</taxon>
        <taxon>Coleoidea</taxon>
        <taxon>Octopodiformes</taxon>
        <taxon>Octopoda</taxon>
        <taxon>Incirrata</taxon>
        <taxon>Octopodidae</taxon>
        <taxon>Octopus</taxon>
    </lineage>
</organism>
<dbReference type="GO" id="GO:0016887">
    <property type="term" value="F:ATP hydrolysis activity"/>
    <property type="evidence" value="ECO:0007669"/>
    <property type="project" value="RHEA"/>
</dbReference>
<dbReference type="Pfam" id="PF05970">
    <property type="entry name" value="PIF1"/>
    <property type="match status" value="1"/>
</dbReference>
<protein>
    <recommendedName>
        <fullName evidence="1">ATP-dependent DNA helicase</fullName>
        <ecNumber evidence="1">5.6.2.3</ecNumber>
    </recommendedName>
</protein>
<gene>
    <name evidence="3" type="ORF">OCBIM_22027269mg</name>
</gene>
<comment type="cofactor">
    <cofactor evidence="1">
        <name>Mg(2+)</name>
        <dbReference type="ChEBI" id="CHEBI:18420"/>
    </cofactor>
</comment>
<evidence type="ECO:0000259" key="2">
    <source>
        <dbReference type="Pfam" id="PF05970"/>
    </source>
</evidence>
<evidence type="ECO:0000313" key="3">
    <source>
        <dbReference type="EMBL" id="KOF80895.1"/>
    </source>
</evidence>
<dbReference type="SUPFAM" id="SSF52540">
    <property type="entry name" value="P-loop containing nucleoside triphosphate hydrolases"/>
    <property type="match status" value="1"/>
</dbReference>
<dbReference type="EC" id="5.6.2.3" evidence="1"/>
<evidence type="ECO:0000256" key="1">
    <source>
        <dbReference type="RuleBase" id="RU363044"/>
    </source>
</evidence>
<accession>A0A0L8GWA3</accession>
<keyword evidence="1" id="KW-0067">ATP-binding</keyword>
<name>A0A0L8GWA3_OCTBM</name>
<feature type="domain" description="DNA helicase Pif1-like DEAD-box helicase" evidence="2">
    <location>
        <begin position="123"/>
        <end position="223"/>
    </location>
</feature>
<dbReference type="EMBL" id="KQ420240">
    <property type="protein sequence ID" value="KOF80895.1"/>
    <property type="molecule type" value="Genomic_DNA"/>
</dbReference>
<dbReference type="InterPro" id="IPR027417">
    <property type="entry name" value="P-loop_NTPase"/>
</dbReference>
<dbReference type="Gene3D" id="3.40.50.300">
    <property type="entry name" value="P-loop containing nucleotide triphosphate hydrolases"/>
    <property type="match status" value="1"/>
</dbReference>
<keyword evidence="1" id="KW-0234">DNA repair</keyword>
<feature type="non-terminal residue" evidence="3">
    <location>
        <position position="1"/>
    </location>
</feature>
<sequence length="330" mass="36146">VRGPTSFVDLKTVDGHVSATYREACNKHRLLQGCATSQSPRSMSTLFAVLLPTFELCYPAALWLKYRDDMSEDLNIKSNCPFPNMEVDFSDEFCNTVFIDIEDKVISTAGNTLPTYGLPNKPYNTIVDNIHPRQCGIFFLDTPGGTGKTFVKKLLRAKVMQHKGIAFAVASSGIAVTLLPGGRTPHSTFKLLLDLTTSETPTCNISKSSAKAKVLKRCQLIMMVHVIGATILSGCGKGEDVFIPRIPLTPSTSGTLFSFRRLPFPIRISFGMSINKSQGHTLSVAGIHLEQPCFSHGQLCVACSRVGRKDNLFAFVPRGATKNIVYHEIL</sequence>
<dbReference type="GO" id="GO:0000723">
    <property type="term" value="P:telomere maintenance"/>
    <property type="evidence" value="ECO:0007669"/>
    <property type="project" value="InterPro"/>
</dbReference>
<proteinExistence type="inferred from homology"/>
<dbReference type="GO" id="GO:0005524">
    <property type="term" value="F:ATP binding"/>
    <property type="evidence" value="ECO:0007669"/>
    <property type="project" value="UniProtKB-KW"/>
</dbReference>
<dbReference type="AlphaFoldDB" id="A0A0L8GWA3"/>
<reference evidence="3" key="1">
    <citation type="submission" date="2015-07" db="EMBL/GenBank/DDBJ databases">
        <title>MeaNS - Measles Nucleotide Surveillance Program.</title>
        <authorList>
            <person name="Tran T."/>
            <person name="Druce J."/>
        </authorList>
    </citation>
    <scope>NUCLEOTIDE SEQUENCE</scope>
    <source>
        <strain evidence="3">UCB-OBI-ISO-001</strain>
        <tissue evidence="3">Gonad</tissue>
    </source>
</reference>
<dbReference type="InterPro" id="IPR010285">
    <property type="entry name" value="DNA_helicase_pif1-like_DEAD"/>
</dbReference>
<keyword evidence="1" id="KW-0547">Nucleotide-binding</keyword>
<dbReference type="OrthoDB" id="6145593at2759"/>
<keyword evidence="1" id="KW-0233">DNA recombination</keyword>
<keyword evidence="1" id="KW-0347">Helicase</keyword>
<dbReference type="GO" id="GO:0006310">
    <property type="term" value="P:DNA recombination"/>
    <property type="evidence" value="ECO:0007669"/>
    <property type="project" value="UniProtKB-KW"/>
</dbReference>
<dbReference type="PANTHER" id="PTHR10492:SF57">
    <property type="entry name" value="ATP-DEPENDENT DNA HELICASE"/>
    <property type="match status" value="1"/>
</dbReference>
<keyword evidence="1" id="KW-0378">Hydrolase</keyword>
<dbReference type="PANTHER" id="PTHR10492">
    <property type="match status" value="1"/>
</dbReference>
<keyword evidence="1" id="KW-0227">DNA damage</keyword>